<gene>
    <name evidence="1" type="ORF">NSJP_2242</name>
</gene>
<dbReference type="EMBL" id="LT828648">
    <property type="protein sequence ID" value="SLM48414.1"/>
    <property type="molecule type" value="Genomic_DNA"/>
</dbReference>
<accession>A0A1W1I5Y7</accession>
<dbReference type="KEGG" id="nja:NSJP_2242"/>
<dbReference type="Proteomes" id="UP000192042">
    <property type="component" value="Chromosome I"/>
</dbReference>
<name>A0A1W1I5Y7_9BACT</name>
<evidence type="ECO:0000313" key="2">
    <source>
        <dbReference type="Proteomes" id="UP000192042"/>
    </source>
</evidence>
<evidence type="ECO:0000313" key="1">
    <source>
        <dbReference type="EMBL" id="SLM48414.1"/>
    </source>
</evidence>
<keyword evidence="2" id="KW-1185">Reference proteome</keyword>
<dbReference type="AlphaFoldDB" id="A0A1W1I5Y7"/>
<proteinExistence type="predicted"/>
<reference evidence="1 2" key="1">
    <citation type="submission" date="2017-03" db="EMBL/GenBank/DDBJ databases">
        <authorList>
            <person name="Afonso C.L."/>
            <person name="Miller P.J."/>
            <person name="Scott M.A."/>
            <person name="Spackman E."/>
            <person name="Goraichik I."/>
            <person name="Dimitrov K.M."/>
            <person name="Suarez D.L."/>
            <person name="Swayne D.E."/>
        </authorList>
    </citation>
    <scope>NUCLEOTIDE SEQUENCE [LARGE SCALE GENOMIC DNA]</scope>
    <source>
        <strain evidence="1">Genome sequencing of Nitrospira japonica strain NJ11</strain>
    </source>
</reference>
<dbReference type="STRING" id="1325564.NSJP_2242"/>
<sequence>METLEFAILELRVRALYHIARLKGLKTTAGSIRLLASELSDSEIMSIIQRKNAKWWNLYYWG</sequence>
<organism evidence="1 2">
    <name type="scientific">Nitrospira japonica</name>
    <dbReference type="NCBI Taxonomy" id="1325564"/>
    <lineage>
        <taxon>Bacteria</taxon>
        <taxon>Pseudomonadati</taxon>
        <taxon>Nitrospirota</taxon>
        <taxon>Nitrospiria</taxon>
        <taxon>Nitrospirales</taxon>
        <taxon>Nitrospiraceae</taxon>
        <taxon>Nitrospira</taxon>
    </lineage>
</organism>
<protein>
    <submittedName>
        <fullName evidence="1">Uncharacterized protein</fullName>
    </submittedName>
</protein>